<evidence type="ECO:0000256" key="2">
    <source>
        <dbReference type="SAM" id="MobiDB-lite"/>
    </source>
</evidence>
<dbReference type="GeneID" id="19159956"/>
<evidence type="ECO:0000256" key="1">
    <source>
        <dbReference type="PROSITE-ProRule" id="PRU00042"/>
    </source>
</evidence>
<accession>W9YFW6</accession>
<feature type="region of interest" description="Disordered" evidence="2">
    <location>
        <begin position="71"/>
        <end position="116"/>
    </location>
</feature>
<dbReference type="AlphaFoldDB" id="W9YFW6"/>
<keyword evidence="1" id="KW-0862">Zinc</keyword>
<dbReference type="HOGENOM" id="CLU_420905_0_0_1"/>
<gene>
    <name evidence="4" type="ORF">A1O1_05079</name>
</gene>
<proteinExistence type="predicted"/>
<protein>
    <recommendedName>
        <fullName evidence="3">C2H2-type domain-containing protein</fullName>
    </recommendedName>
</protein>
<dbReference type="PROSITE" id="PS00028">
    <property type="entry name" value="ZINC_FINGER_C2H2_1"/>
    <property type="match status" value="1"/>
</dbReference>
<reference evidence="4 5" key="1">
    <citation type="submission" date="2013-03" db="EMBL/GenBank/DDBJ databases">
        <title>The Genome Sequence of Capronia coronata CBS 617.96.</title>
        <authorList>
            <consortium name="The Broad Institute Genomics Platform"/>
            <person name="Cuomo C."/>
            <person name="de Hoog S."/>
            <person name="Gorbushina A."/>
            <person name="Walker B."/>
            <person name="Young S.K."/>
            <person name="Zeng Q."/>
            <person name="Gargeya S."/>
            <person name="Fitzgerald M."/>
            <person name="Haas B."/>
            <person name="Abouelleil A."/>
            <person name="Allen A.W."/>
            <person name="Alvarado L."/>
            <person name="Arachchi H.M."/>
            <person name="Berlin A.M."/>
            <person name="Chapman S.B."/>
            <person name="Gainer-Dewar J."/>
            <person name="Goldberg J."/>
            <person name="Griggs A."/>
            <person name="Gujja S."/>
            <person name="Hansen M."/>
            <person name="Howarth C."/>
            <person name="Imamovic A."/>
            <person name="Ireland A."/>
            <person name="Larimer J."/>
            <person name="McCowan C."/>
            <person name="Murphy C."/>
            <person name="Pearson M."/>
            <person name="Poon T.W."/>
            <person name="Priest M."/>
            <person name="Roberts A."/>
            <person name="Saif S."/>
            <person name="Shea T."/>
            <person name="Sisk P."/>
            <person name="Sykes S."/>
            <person name="Wortman J."/>
            <person name="Nusbaum C."/>
            <person name="Birren B."/>
        </authorList>
    </citation>
    <scope>NUCLEOTIDE SEQUENCE [LARGE SCALE GENOMIC DNA]</scope>
    <source>
        <strain evidence="4 5">CBS 617.96</strain>
    </source>
</reference>
<dbReference type="OrthoDB" id="3559580at2759"/>
<dbReference type="InterPro" id="IPR046497">
    <property type="entry name" value="DUF6590"/>
</dbReference>
<dbReference type="Pfam" id="PF20233">
    <property type="entry name" value="DUF6590"/>
    <property type="match status" value="1"/>
</dbReference>
<dbReference type="PANTHER" id="PTHR35391:SF5">
    <property type="entry name" value="DUF6590 DOMAIN-CONTAINING PROTEIN"/>
    <property type="match status" value="1"/>
</dbReference>
<dbReference type="STRING" id="1182541.W9YFW6"/>
<dbReference type="SUPFAM" id="SSF101391">
    <property type="entry name" value="Hsp90 co-chaperone CDC37"/>
    <property type="match status" value="1"/>
</dbReference>
<feature type="domain" description="C2H2-type" evidence="3">
    <location>
        <begin position="183"/>
        <end position="213"/>
    </location>
</feature>
<dbReference type="GO" id="GO:0008270">
    <property type="term" value="F:zinc ion binding"/>
    <property type="evidence" value="ECO:0007669"/>
    <property type="project" value="UniProtKB-KW"/>
</dbReference>
<dbReference type="EMBL" id="AMWN01000004">
    <property type="protein sequence ID" value="EXJ88151.1"/>
    <property type="molecule type" value="Genomic_DNA"/>
</dbReference>
<dbReference type="RefSeq" id="XP_007724157.1">
    <property type="nucleotide sequence ID" value="XM_007725967.1"/>
</dbReference>
<sequence length="651" mass="72819">MALERTIVPSRISEPRSEPRTGPALRRSTTQIHLATSGPAVRSPYAYQQSVPSREYGQPLVYRTETVEPLARRKGTLDGSHPAEESAPVLSRAWRGDEPYTRHGATRVGEDVVKDDGPEDPSAVYHISIALPPSDPWMEDMPANVASRPTDMSSWKDPVGGLTQHDQSFWEQGSTLAPRGSRYYCPSKDCGRLFARQGDFRNHLCRFHAELDTELLLRNPQAYLRPGSSDPAHLSTYNRQVSHRSSYGSSYIPGVIGEDNGQGSELQGPVLSFLRRFSQPAQQADPITNDQDDQSDITPRRGSSRNQTTLKGLTLRFAKIPYLDFVEVDNFIRRNPGILETEHQALLEEAKRAFMSSEKSFARTCVQQAVVLQLLKDRPPTVQRTILDDLVTEDAQFMKQFFKHRDSTWQQVAGAASNVSPSSRPTVAEGSPRLFTELAFSRDNPNHNMPYIPFAIAGNANTTSGITNTRKDALERYIVRPSSFFKAGRVFAVLWYEPGMHMRGMSMTTRSTGDSTDSFGQAIYTTVRRMVVVREDHGFCVCIQISTYGGRGLAKFRRSHREVEAHSRIRMSGTEAKWLGEEPISSKQDIEVHPASGQRLDPSSRLCYSRPHTVEHTVKAMEIGRVAAPSLPYLMAYFQDANRVEPGTSLN</sequence>
<dbReference type="eggNOG" id="ENOG502SV73">
    <property type="taxonomic scope" value="Eukaryota"/>
</dbReference>
<name>W9YFW6_9EURO</name>
<feature type="region of interest" description="Disordered" evidence="2">
    <location>
        <begin position="281"/>
        <end position="306"/>
    </location>
</feature>
<comment type="caution">
    <text evidence="4">The sequence shown here is derived from an EMBL/GenBank/DDBJ whole genome shotgun (WGS) entry which is preliminary data.</text>
</comment>
<evidence type="ECO:0000313" key="4">
    <source>
        <dbReference type="EMBL" id="EXJ88151.1"/>
    </source>
</evidence>
<dbReference type="PANTHER" id="PTHR35391">
    <property type="entry name" value="C2H2-TYPE DOMAIN-CONTAINING PROTEIN-RELATED"/>
    <property type="match status" value="1"/>
</dbReference>
<keyword evidence="1" id="KW-0479">Metal-binding</keyword>
<dbReference type="Pfam" id="PF08565">
    <property type="entry name" value="CDC37_M"/>
    <property type="match status" value="1"/>
</dbReference>
<evidence type="ECO:0000313" key="5">
    <source>
        <dbReference type="Proteomes" id="UP000019484"/>
    </source>
</evidence>
<dbReference type="InterPro" id="IPR013087">
    <property type="entry name" value="Znf_C2H2_type"/>
</dbReference>
<evidence type="ECO:0000259" key="3">
    <source>
        <dbReference type="PROSITE" id="PS50157"/>
    </source>
</evidence>
<organism evidence="4 5">
    <name type="scientific">Capronia coronata CBS 617.96</name>
    <dbReference type="NCBI Taxonomy" id="1182541"/>
    <lineage>
        <taxon>Eukaryota</taxon>
        <taxon>Fungi</taxon>
        <taxon>Dikarya</taxon>
        <taxon>Ascomycota</taxon>
        <taxon>Pezizomycotina</taxon>
        <taxon>Eurotiomycetes</taxon>
        <taxon>Chaetothyriomycetidae</taxon>
        <taxon>Chaetothyriales</taxon>
        <taxon>Herpotrichiellaceae</taxon>
        <taxon>Capronia</taxon>
    </lineage>
</organism>
<feature type="region of interest" description="Disordered" evidence="2">
    <location>
        <begin position="1"/>
        <end position="44"/>
    </location>
</feature>
<keyword evidence="1" id="KW-0863">Zinc-finger</keyword>
<dbReference type="InterPro" id="IPR013874">
    <property type="entry name" value="Cdc37_Hsp90-bd"/>
</dbReference>
<dbReference type="PROSITE" id="PS50157">
    <property type="entry name" value="ZINC_FINGER_C2H2_2"/>
    <property type="match status" value="1"/>
</dbReference>
<keyword evidence="5" id="KW-1185">Reference proteome</keyword>
<dbReference type="Proteomes" id="UP000019484">
    <property type="component" value="Unassembled WGS sequence"/>
</dbReference>